<keyword evidence="3" id="KW-0223">Dioxygenase</keyword>
<name>A0A9P7G0N8_9AGAR</name>
<dbReference type="GO" id="GO:0004497">
    <property type="term" value="F:monooxygenase activity"/>
    <property type="evidence" value="ECO:0007669"/>
    <property type="project" value="InterPro"/>
</dbReference>
<dbReference type="SUPFAM" id="SSF48264">
    <property type="entry name" value="Cytochrome P450"/>
    <property type="match status" value="1"/>
</dbReference>
<feature type="binding site" description="axial binding residue" evidence="6">
    <location>
        <position position="387"/>
    </location>
    <ligand>
        <name>heme b</name>
        <dbReference type="ChEBI" id="CHEBI:60344"/>
    </ligand>
    <ligandPart>
        <name>Fe</name>
        <dbReference type="ChEBI" id="CHEBI:18248"/>
    </ligandPart>
</feature>
<gene>
    <name evidence="8" type="ORF">H0H81_011507</name>
</gene>
<dbReference type="PROSITE" id="PS50292">
    <property type="entry name" value="PEROXIDASE_3"/>
    <property type="match status" value="1"/>
</dbReference>
<reference evidence="8" key="2">
    <citation type="submission" date="2021-10" db="EMBL/GenBank/DDBJ databases">
        <title>Phylogenomics reveals ancestral predisposition of the termite-cultivated fungus Termitomyces towards a domesticated lifestyle.</title>
        <authorList>
            <person name="Auxier B."/>
            <person name="Grum-Grzhimaylo A."/>
            <person name="Cardenas M.E."/>
            <person name="Lodge J.D."/>
            <person name="Laessoe T."/>
            <person name="Pedersen O."/>
            <person name="Smith M.E."/>
            <person name="Kuyper T.W."/>
            <person name="Franco-Molano E.A."/>
            <person name="Baroni T.J."/>
            <person name="Aanen D.K."/>
        </authorList>
    </citation>
    <scope>NUCLEOTIDE SEQUENCE</scope>
    <source>
        <strain evidence="8">D49</strain>
    </source>
</reference>
<accession>A0A9P7G0N8</accession>
<dbReference type="GO" id="GO:0006631">
    <property type="term" value="P:fatty acid metabolic process"/>
    <property type="evidence" value="ECO:0007669"/>
    <property type="project" value="UniProtKB-ARBA"/>
</dbReference>
<dbReference type="Pfam" id="PF00067">
    <property type="entry name" value="p450"/>
    <property type="match status" value="1"/>
</dbReference>
<evidence type="ECO:0000313" key="9">
    <source>
        <dbReference type="Proteomes" id="UP000717328"/>
    </source>
</evidence>
<proteinExistence type="predicted"/>
<keyword evidence="6" id="KW-0349">Heme</keyword>
<evidence type="ECO:0000256" key="5">
    <source>
        <dbReference type="ARBA" id="ARBA00023004"/>
    </source>
</evidence>
<keyword evidence="9" id="KW-1185">Reference proteome</keyword>
<dbReference type="InterPro" id="IPR037120">
    <property type="entry name" value="Haem_peroxidase_sf_animal"/>
</dbReference>
<dbReference type="GO" id="GO:0004601">
    <property type="term" value="F:peroxidase activity"/>
    <property type="evidence" value="ECO:0007669"/>
    <property type="project" value="InterPro"/>
</dbReference>
<keyword evidence="5 6" id="KW-0408">Iron</keyword>
<keyword evidence="4" id="KW-0560">Oxidoreductase</keyword>
<protein>
    <recommendedName>
        <fullName evidence="10">Heme peroxidase</fullName>
    </recommendedName>
</protein>
<evidence type="ECO:0000256" key="3">
    <source>
        <dbReference type="ARBA" id="ARBA00022964"/>
    </source>
</evidence>
<dbReference type="Gene3D" id="1.10.630.10">
    <property type="entry name" value="Cytochrome P450"/>
    <property type="match status" value="1"/>
</dbReference>
<dbReference type="PANTHER" id="PTHR11903">
    <property type="entry name" value="PROSTAGLANDIN G/H SYNTHASE"/>
    <property type="match status" value="1"/>
</dbReference>
<dbReference type="InterPro" id="IPR001128">
    <property type="entry name" value="Cyt_P450"/>
</dbReference>
<dbReference type="SUPFAM" id="SSF48113">
    <property type="entry name" value="Heme-dependent peroxidases"/>
    <property type="match status" value="1"/>
</dbReference>
<dbReference type="PRINTS" id="PR00457">
    <property type="entry name" value="ANPEROXIDASE"/>
</dbReference>
<dbReference type="InterPro" id="IPR019791">
    <property type="entry name" value="Haem_peroxidase_animal"/>
</dbReference>
<feature type="region of interest" description="Disordered" evidence="7">
    <location>
        <begin position="133"/>
        <end position="174"/>
    </location>
</feature>
<evidence type="ECO:0000313" key="8">
    <source>
        <dbReference type="EMBL" id="KAG5638617.1"/>
    </source>
</evidence>
<dbReference type="InterPro" id="IPR036396">
    <property type="entry name" value="Cyt_P450_sf"/>
</dbReference>
<dbReference type="GO" id="GO:0006979">
    <property type="term" value="P:response to oxidative stress"/>
    <property type="evidence" value="ECO:0007669"/>
    <property type="project" value="InterPro"/>
</dbReference>
<dbReference type="InterPro" id="IPR010255">
    <property type="entry name" value="Haem_peroxidase_sf"/>
</dbReference>
<keyword evidence="2 6" id="KW-0479">Metal-binding</keyword>
<dbReference type="Proteomes" id="UP000717328">
    <property type="component" value="Unassembled WGS sequence"/>
</dbReference>
<dbReference type="GO" id="GO:0051213">
    <property type="term" value="F:dioxygenase activity"/>
    <property type="evidence" value="ECO:0007669"/>
    <property type="project" value="UniProtKB-KW"/>
</dbReference>
<evidence type="ECO:0000256" key="6">
    <source>
        <dbReference type="PIRSR" id="PIRSR619791-2"/>
    </source>
</evidence>
<organism evidence="8 9">
    <name type="scientific">Sphagnurus paluster</name>
    <dbReference type="NCBI Taxonomy" id="117069"/>
    <lineage>
        <taxon>Eukaryota</taxon>
        <taxon>Fungi</taxon>
        <taxon>Dikarya</taxon>
        <taxon>Basidiomycota</taxon>
        <taxon>Agaricomycotina</taxon>
        <taxon>Agaricomycetes</taxon>
        <taxon>Agaricomycetidae</taxon>
        <taxon>Agaricales</taxon>
        <taxon>Tricholomatineae</taxon>
        <taxon>Lyophyllaceae</taxon>
        <taxon>Sphagnurus</taxon>
    </lineage>
</organism>
<evidence type="ECO:0000256" key="4">
    <source>
        <dbReference type="ARBA" id="ARBA00023002"/>
    </source>
</evidence>
<reference evidence="8" key="1">
    <citation type="submission" date="2021-02" db="EMBL/GenBank/DDBJ databases">
        <authorList>
            <person name="Nieuwenhuis M."/>
            <person name="Van De Peppel L.J.J."/>
        </authorList>
    </citation>
    <scope>NUCLEOTIDE SEQUENCE</scope>
    <source>
        <strain evidence="8">D49</strain>
    </source>
</reference>
<evidence type="ECO:0000256" key="1">
    <source>
        <dbReference type="ARBA" id="ARBA00011881"/>
    </source>
</evidence>
<dbReference type="Pfam" id="PF03098">
    <property type="entry name" value="An_peroxidase"/>
    <property type="match status" value="1"/>
</dbReference>
<dbReference type="Gene3D" id="1.10.640.10">
    <property type="entry name" value="Haem peroxidase domain superfamily, animal type"/>
    <property type="match status" value="1"/>
</dbReference>
<sequence>MEDIPPAQVASMLSDSVFLSSRPLPTAPDGYYDWQVSTNPADKRDGHSLVTNLVNRIETFKQKGGFKLPDPSVIGAFTDAVMNPNAIDDRKGIFATGLGLLARMDPQSDVTKNLNDTVIGTLYNTIPHPSASQLGPASNFRHADGGGNNLQNPDVGRGGTPYARSVQGKAGLPRHSLPDPNLIFDIILKARDIRNHEGGMSSMIFAFASIVTHSLFRTDPKDTNIDRASSYLDLSPLYGDDQVAQDKVRDKSVGRGLLYPDTFSEERLLFAPPATSALLVIFSRNHNYTARRLLQINEFKKWSDPPPTDAAARALQDEEIFQTAKLINCGHFMSAILGDYVAGFLGVSEGCNWNMNAFDVIDTKSLQVPRGQGNHCSAEFSILYRWHATLSEKDRKWTEDVFRSAFGGKSPEEIGPSDVAKMMSIFEDITTAPSQRVFAGLSRGPDGKFSDDDLANILQSATENPAGSFRGRGTPAVLRIAEVTGIEQARQWGLCTMNEFRKFLKLRPFETFEEWNPDPAIASAARSLYNHIDNLELYTTRGVLGDAIALIRGDRYYTSDFTPANLTAWGFQDCQRDMDNGGFGGQIPKLLIRHLPRHYPFDSVYSLFPFFTPPKMKTSLTKQKLQARYNFERPVPIPQAKILNTFTGIKYVFSDPSRFKVIYEKYGYGSFMVTDNVAQHDADKAMTMHAIFPTPESLETFNAWYKTTTEKHIKQKSWKYDGVAGTYVNITHVINSVSAHISAEQYFGINLKTAETPSGMFTEQEFFDLLAVLNLLGSLLAREASFLAQVKNKPSYPFMSRMAASGRPFEAMLGNILGIGVGAAVNHAHAAIHVIDFYLEEEHDKERRQIVELVQKSDPDSTELLRGYVREALRLKPQFSGLWRQAAVDAEIPQGPGLPPLQVKAGERIWSNFRNAHLNPLEFPNPNTVDPRRPLSVYNLNGAGFHNCPGTTYAQQTIAEIVRAVFKLKNLRRAPGQAGRLKGFTENIRGSESQYYLTRNGAVTTWPGSLHLVYDG</sequence>
<comment type="caution">
    <text evidence="8">The sequence shown here is derived from an EMBL/GenBank/DDBJ whole genome shotgun (WGS) entry which is preliminary data.</text>
</comment>
<dbReference type="InterPro" id="IPR050783">
    <property type="entry name" value="Oxylipin_biosynth_metab"/>
</dbReference>
<dbReference type="EMBL" id="JABCKI010005753">
    <property type="protein sequence ID" value="KAG5638617.1"/>
    <property type="molecule type" value="Genomic_DNA"/>
</dbReference>
<evidence type="ECO:0000256" key="7">
    <source>
        <dbReference type="SAM" id="MobiDB-lite"/>
    </source>
</evidence>
<dbReference type="GO" id="GO:0005506">
    <property type="term" value="F:iron ion binding"/>
    <property type="evidence" value="ECO:0007669"/>
    <property type="project" value="InterPro"/>
</dbReference>
<dbReference type="GO" id="GO:0020037">
    <property type="term" value="F:heme binding"/>
    <property type="evidence" value="ECO:0007669"/>
    <property type="project" value="InterPro"/>
</dbReference>
<evidence type="ECO:0000256" key="2">
    <source>
        <dbReference type="ARBA" id="ARBA00022723"/>
    </source>
</evidence>
<comment type="subunit">
    <text evidence="1">Homotetramer.</text>
</comment>
<dbReference type="PANTHER" id="PTHR11903:SF37">
    <property type="entry name" value="PSI-PRODUCING OXYGENASE A"/>
    <property type="match status" value="1"/>
</dbReference>
<evidence type="ECO:0008006" key="10">
    <source>
        <dbReference type="Google" id="ProtNLM"/>
    </source>
</evidence>
<dbReference type="AlphaFoldDB" id="A0A9P7G0N8"/>
<dbReference type="OrthoDB" id="823504at2759"/>
<dbReference type="GO" id="GO:0016705">
    <property type="term" value="F:oxidoreductase activity, acting on paired donors, with incorporation or reduction of molecular oxygen"/>
    <property type="evidence" value="ECO:0007669"/>
    <property type="project" value="InterPro"/>
</dbReference>